<evidence type="ECO:0000313" key="2">
    <source>
        <dbReference type="Proteomes" id="UP000246145"/>
    </source>
</evidence>
<comment type="caution">
    <text evidence="1">The sequence shown here is derived from an EMBL/GenBank/DDBJ whole genome shotgun (WGS) entry which is preliminary data.</text>
</comment>
<organism evidence="1 2">
    <name type="scientific">Pusillimonas noertemannii</name>
    <dbReference type="NCBI Taxonomy" id="305977"/>
    <lineage>
        <taxon>Bacteria</taxon>
        <taxon>Pseudomonadati</taxon>
        <taxon>Pseudomonadota</taxon>
        <taxon>Betaproteobacteria</taxon>
        <taxon>Burkholderiales</taxon>
        <taxon>Alcaligenaceae</taxon>
        <taxon>Pusillimonas</taxon>
    </lineage>
</organism>
<accession>A0A2U1CP39</accession>
<proteinExistence type="predicted"/>
<keyword evidence="2" id="KW-1185">Reference proteome</keyword>
<reference evidence="1 2" key="1">
    <citation type="submission" date="2018-04" db="EMBL/GenBank/DDBJ databases">
        <title>Genomic Encyclopedia of Type Strains, Phase IV (KMG-IV): sequencing the most valuable type-strain genomes for metagenomic binning, comparative biology and taxonomic classification.</title>
        <authorList>
            <person name="Goeker M."/>
        </authorList>
    </citation>
    <scope>NUCLEOTIDE SEQUENCE [LARGE SCALE GENOMIC DNA]</scope>
    <source>
        <strain evidence="1 2">DSM 10065</strain>
    </source>
</reference>
<dbReference type="Proteomes" id="UP000246145">
    <property type="component" value="Unassembled WGS sequence"/>
</dbReference>
<evidence type="ECO:0000313" key="1">
    <source>
        <dbReference type="EMBL" id="PVY62717.1"/>
    </source>
</evidence>
<gene>
    <name evidence="1" type="ORF">C7440_2213</name>
</gene>
<name>A0A2U1CP39_9BURK</name>
<dbReference type="RefSeq" id="WP_118984232.1">
    <property type="nucleotide sequence ID" value="NZ_JACCEX010000002.1"/>
</dbReference>
<dbReference type="EMBL" id="QEKO01000002">
    <property type="protein sequence ID" value="PVY62717.1"/>
    <property type="molecule type" value="Genomic_DNA"/>
</dbReference>
<dbReference type="OrthoDB" id="123525at2"/>
<sequence>MQNDKIGIEADNATEAALAAPTFQVCLLTATKPSRLAKRIELDADGNPRKVTGGDMVEGHAQIRQFSTLTDFAQFLETLTPKQALTYGLPAKGDGPIVPRGARKEPPAGKQFRTKESFVWPAGAGVMMVDYDAPHGAPTLTKEELFSCICDAVPALVQVQVLLRPSGSSCVFREADRQQVYGVNGQRLYFVVDDAQRIPEIGAALFARLWLNGHGWLEVSKSGSALKRAPADGLVWQTNRLDFAGGAEMGDGLYQDRGDCILLGGDEPCLQAGGVGRLTPQEEHDFDVLLRKAKEAKASEIAVAKAAYIAEHAPQEAERRGIEVSQAEYLVRAVLNGAPLDGGWPLHLEDGTEATVAQILKEPEKYNGMYCCDPINPRPDQRQVAWLKLLKSKPEIFNHKTDTWYPLQTAKSVLHVVDDKYVDLAEGVAREMRKHGEFYLQGGRICTVNDDGRIVGLRNEALLHEIESICSFVGFRMENKTPVPTPKRCPEKLGQRLSELAGTGGVHLPELAGVSKHPIITAKGVLVEDEGFHTDSGVLLINPSRNAWQPIPRKPSEAEIIEAFNTLWGPFHLFPYADINAQSVALAAVLTAVIRPSLDVAPGFMFTAPSAGTGKSFLAEAIGYLAGGFSITQPPMQPVEFDKTITALLVKGQGCYILDNAVGTFGTGSFDAMLTSGKSGGRLLGSSEMVEAGRALWLITANNGQLRGDSNRRILTCYLDAKTERVLERKFSFDPRGVVQAGRGEIVRAALTLIQAWLVSPECRAAGATSGDFSQWRRMVAGCVDWLGQVLAGHGDKLLKGADGEPPRFVDPAPMLQQQLLEHDDERNLWGEALQAWADLATEGITAMSARELWALVSDNLSNARPVNATERLGAALGDCFDRPVTSPRQLGKLMAQKVNSPVDGLKLVVCGTVNGGGGKAAKRYQVVSSLFVDDDDASGATA</sequence>
<dbReference type="AlphaFoldDB" id="A0A2U1CP39"/>
<protein>
    <submittedName>
        <fullName evidence="1">Uncharacterized protein</fullName>
    </submittedName>
</protein>